<evidence type="ECO:0000313" key="2">
    <source>
        <dbReference type="Proteomes" id="UP001415857"/>
    </source>
</evidence>
<reference evidence="1 2" key="1">
    <citation type="journal article" date="2024" name="Plant J.">
        <title>Genome sequences and population genomics reveal climatic adaptation and genomic divergence between two closely related sweetgum species.</title>
        <authorList>
            <person name="Xu W.Q."/>
            <person name="Ren C.Q."/>
            <person name="Zhang X.Y."/>
            <person name="Comes H.P."/>
            <person name="Liu X.H."/>
            <person name="Li Y.G."/>
            <person name="Kettle C.J."/>
            <person name="Jalonen R."/>
            <person name="Gaisberger H."/>
            <person name="Ma Y.Z."/>
            <person name="Qiu Y.X."/>
        </authorList>
    </citation>
    <scope>NUCLEOTIDE SEQUENCE [LARGE SCALE GENOMIC DNA]</scope>
    <source>
        <strain evidence="1">Hangzhou</strain>
    </source>
</reference>
<dbReference type="EMBL" id="JBBPBK010000010">
    <property type="protein sequence ID" value="KAK9276234.1"/>
    <property type="molecule type" value="Genomic_DNA"/>
</dbReference>
<dbReference type="PANTHER" id="PTHR31050:SF3">
    <property type="entry name" value="OS08G0412800 PROTEIN"/>
    <property type="match status" value="1"/>
</dbReference>
<dbReference type="AlphaFoldDB" id="A0AAP0WQD8"/>
<accession>A0AAP0WQD8</accession>
<proteinExistence type="predicted"/>
<protein>
    <submittedName>
        <fullName evidence="1">Uncharacterized protein</fullName>
    </submittedName>
</protein>
<comment type="caution">
    <text evidence="1">The sequence shown here is derived from an EMBL/GenBank/DDBJ whole genome shotgun (WGS) entry which is preliminary data.</text>
</comment>
<dbReference type="Pfam" id="PF06880">
    <property type="entry name" value="DUF1262"/>
    <property type="match status" value="2"/>
</dbReference>
<organism evidence="1 2">
    <name type="scientific">Liquidambar formosana</name>
    <name type="common">Formosan gum</name>
    <dbReference type="NCBI Taxonomy" id="63359"/>
    <lineage>
        <taxon>Eukaryota</taxon>
        <taxon>Viridiplantae</taxon>
        <taxon>Streptophyta</taxon>
        <taxon>Embryophyta</taxon>
        <taxon>Tracheophyta</taxon>
        <taxon>Spermatophyta</taxon>
        <taxon>Magnoliopsida</taxon>
        <taxon>eudicotyledons</taxon>
        <taxon>Gunneridae</taxon>
        <taxon>Pentapetalae</taxon>
        <taxon>Saxifragales</taxon>
        <taxon>Altingiaceae</taxon>
        <taxon>Liquidambar</taxon>
    </lineage>
</organism>
<dbReference type="InterPro" id="IPR010683">
    <property type="entry name" value="DUF1262"/>
</dbReference>
<keyword evidence="2" id="KW-1185">Reference proteome</keyword>
<dbReference type="PANTHER" id="PTHR31050">
    <property type="entry name" value="OS08G0413200 PROTEIN"/>
    <property type="match status" value="1"/>
</dbReference>
<dbReference type="Proteomes" id="UP001415857">
    <property type="component" value="Unassembled WGS sequence"/>
</dbReference>
<name>A0AAP0WQD8_LIQFO</name>
<gene>
    <name evidence="1" type="ORF">L1049_005765</name>
</gene>
<sequence length="334" mass="37950">MYVTRPLSLYRKFPNSLSLPLPEGPNSGYLVVQDEESETTTCFGLCKDREIRDLPIPQNKNLTIRYSTGAGDSRRVYYDHVILIPVLNQPLSSNRYYAIQARGKHKGEAFANSKEEDMGTCCFCNFVRDLKPTPLDPHDINQQFEISHRGATCNHWGGFYAKSVAPDGFPPCFLRRKGWEIITKTPKNYELGEAPGLDHALRARLPEFNFPLSCKSSEPVVVGKWYCPFMFIKEGTLKDQMKGSTYYEIILEQRWEQIFGCDNNFNQGNVVAVDVLVQREVVLVAGREAKFSCFIPPSEGPNSGYLVQDKESKTTTYSCFGSYKDHEIRNLPIP</sequence>
<evidence type="ECO:0000313" key="1">
    <source>
        <dbReference type="EMBL" id="KAK9276234.1"/>
    </source>
</evidence>